<dbReference type="SMART" id="SM00063">
    <property type="entry name" value="FRI"/>
    <property type="match status" value="1"/>
</dbReference>
<organism evidence="5 6">
    <name type="scientific">Cyclopterus lumpus</name>
    <name type="common">Lumpsucker</name>
    <dbReference type="NCBI Taxonomy" id="8103"/>
    <lineage>
        <taxon>Eukaryota</taxon>
        <taxon>Metazoa</taxon>
        <taxon>Chordata</taxon>
        <taxon>Craniata</taxon>
        <taxon>Vertebrata</taxon>
        <taxon>Euteleostomi</taxon>
        <taxon>Actinopterygii</taxon>
        <taxon>Neopterygii</taxon>
        <taxon>Teleostei</taxon>
        <taxon>Neoteleostei</taxon>
        <taxon>Acanthomorphata</taxon>
        <taxon>Eupercaria</taxon>
        <taxon>Perciformes</taxon>
        <taxon>Cottioidei</taxon>
        <taxon>Cottales</taxon>
        <taxon>Cyclopteridae</taxon>
        <taxon>Cyclopterus</taxon>
    </lineage>
</organism>
<keyword evidence="6" id="KW-1185">Reference proteome</keyword>
<dbReference type="GO" id="GO:0005737">
    <property type="term" value="C:cytoplasm"/>
    <property type="evidence" value="ECO:0007669"/>
    <property type="project" value="TreeGrafter"/>
</dbReference>
<evidence type="ECO:0000256" key="1">
    <source>
        <dbReference type="ARBA" id="ARBA00022473"/>
    </source>
</evidence>
<dbReference type="GO" id="GO:0005615">
    <property type="term" value="C:extracellular space"/>
    <property type="evidence" value="ECO:0007669"/>
    <property type="project" value="TreeGrafter"/>
</dbReference>
<evidence type="ECO:0000256" key="3">
    <source>
        <dbReference type="PROSITE-ProRule" id="PRU00090"/>
    </source>
</evidence>
<dbReference type="GO" id="GO:0060070">
    <property type="term" value="P:canonical Wnt signaling pathway"/>
    <property type="evidence" value="ECO:0007669"/>
    <property type="project" value="TreeGrafter"/>
</dbReference>
<dbReference type="PANTHER" id="PTHR11309">
    <property type="entry name" value="FRIZZLED"/>
    <property type="match status" value="1"/>
</dbReference>
<evidence type="ECO:0000256" key="2">
    <source>
        <dbReference type="ARBA" id="ARBA00023157"/>
    </source>
</evidence>
<proteinExistence type="predicted"/>
<keyword evidence="2 3" id="KW-1015">Disulfide bond</keyword>
<dbReference type="GO" id="GO:0035567">
    <property type="term" value="P:non-canonical Wnt signaling pathway"/>
    <property type="evidence" value="ECO:0007669"/>
    <property type="project" value="TreeGrafter"/>
</dbReference>
<dbReference type="PROSITE" id="PS50038">
    <property type="entry name" value="FZ"/>
    <property type="match status" value="1"/>
</dbReference>
<dbReference type="Proteomes" id="UP000694565">
    <property type="component" value="Unplaced"/>
</dbReference>
<dbReference type="GeneTree" id="ENSGT00940000166686"/>
<dbReference type="Pfam" id="PF01392">
    <property type="entry name" value="Fz"/>
    <property type="match status" value="1"/>
</dbReference>
<dbReference type="InterPro" id="IPR020067">
    <property type="entry name" value="Frizzled_dom"/>
</dbReference>
<protein>
    <recommendedName>
        <fullName evidence="4">FZ domain-containing protein</fullName>
    </recommendedName>
</protein>
<evidence type="ECO:0000313" key="6">
    <source>
        <dbReference type="Proteomes" id="UP000694565"/>
    </source>
</evidence>
<dbReference type="Ensembl" id="ENSCLMT00005013394.1">
    <property type="protein sequence ID" value="ENSCLMP00005012509.1"/>
    <property type="gene ID" value="ENSCLMG00005006694.1"/>
</dbReference>
<dbReference type="GO" id="GO:0017147">
    <property type="term" value="F:Wnt-protein binding"/>
    <property type="evidence" value="ECO:0007669"/>
    <property type="project" value="TreeGrafter"/>
</dbReference>
<evidence type="ECO:0000259" key="4">
    <source>
        <dbReference type="PROSITE" id="PS50038"/>
    </source>
</evidence>
<feature type="disulfide bond" evidence="3">
    <location>
        <begin position="55"/>
        <end position="116"/>
    </location>
</feature>
<feature type="domain" description="FZ" evidence="4">
    <location>
        <begin position="50"/>
        <end position="163"/>
    </location>
</feature>
<dbReference type="PANTHER" id="PTHR11309:SF97">
    <property type="entry name" value="SECRETED FRIZZLED-RELATED PROTEIN 3"/>
    <property type="match status" value="1"/>
</dbReference>
<reference evidence="5" key="1">
    <citation type="submission" date="2025-08" db="UniProtKB">
        <authorList>
            <consortium name="Ensembl"/>
        </authorList>
    </citation>
    <scope>IDENTIFICATION</scope>
</reference>
<name>A0A8C2Z188_CYCLU</name>
<feature type="disulfide bond" evidence="3">
    <location>
        <begin position="63"/>
        <end position="109"/>
    </location>
</feature>
<keyword evidence="1" id="KW-0217">Developmental protein</keyword>
<reference evidence="5" key="2">
    <citation type="submission" date="2025-09" db="UniProtKB">
        <authorList>
            <consortium name="Ensembl"/>
        </authorList>
    </citation>
    <scope>IDENTIFICATION</scope>
</reference>
<sequence>SKNIIRKCQSIPLSTFAGLQSLSTVLEYNLEVLEYLNFSDSAHGFGFTQPSGASCQTITVPLCRDLPYTETVLPNVLGHATQEEAGSAAFQFASLVRLGCSAHLKTFVCSVYTPECVSGTPRPPCRTVCEAKRGCEGFMASFDVSWPAELQCDSFPEDKCVSVSHGKETQLDTGKHAGISTLSAKGVKCNFIQTTTQESCFHCQLLDSPSDFISCSFPTDVKCRRTSREADRRGLLCSWKKSVYYSANFNNTISSYE</sequence>
<dbReference type="AlphaFoldDB" id="A0A8C2Z188"/>
<evidence type="ECO:0000313" key="5">
    <source>
        <dbReference type="Ensembl" id="ENSCLMP00005012509.1"/>
    </source>
</evidence>
<dbReference type="InterPro" id="IPR015526">
    <property type="entry name" value="Frizzled/SFRP"/>
</dbReference>
<accession>A0A8C2Z188</accession>
<dbReference type="InterPro" id="IPR036790">
    <property type="entry name" value="Frizzled_dom_sf"/>
</dbReference>
<dbReference type="SUPFAM" id="SSF63501">
    <property type="entry name" value="Frizzled cysteine-rich domain"/>
    <property type="match status" value="1"/>
</dbReference>
<dbReference type="Gene3D" id="1.10.2000.10">
    <property type="entry name" value="Frizzled cysteine-rich domain"/>
    <property type="match status" value="1"/>
</dbReference>
<comment type="caution">
    <text evidence="3">Lacks conserved residue(s) required for the propagation of feature annotation.</text>
</comment>